<dbReference type="EMBL" id="LR721776">
    <property type="protein sequence ID" value="VVV71048.1"/>
    <property type="molecule type" value="Genomic_DNA"/>
</dbReference>
<accession>A0A5K0XZW2</accession>
<dbReference type="Gramene" id="NC11G0241210.1">
    <property type="protein sequence ID" value="NC11G0241210.1:cds"/>
    <property type="gene ID" value="NC11G0241210"/>
</dbReference>
<name>A0A5K0XZW2_9MAGN</name>
<sequence length="45" mass="4959">MRFFSPSSGLSFSRFCAFSCFFFSSSFSGPPVDRSASFSFPGIIQ</sequence>
<gene>
    <name evidence="1" type="ORF">NYM_LOCUS7161</name>
</gene>
<dbReference type="AlphaFoldDB" id="A0A5K0XZW2"/>
<evidence type="ECO:0000313" key="1">
    <source>
        <dbReference type="EMBL" id="VVV71048.1"/>
    </source>
</evidence>
<proteinExistence type="predicted"/>
<reference evidence="1" key="1">
    <citation type="submission" date="2019-09" db="EMBL/GenBank/DDBJ databases">
        <authorList>
            <person name="Zhang L."/>
        </authorList>
    </citation>
    <scope>NUCLEOTIDE SEQUENCE</scope>
</reference>
<organism evidence="1">
    <name type="scientific">Nymphaea colorata</name>
    <name type="common">pocket water lily</name>
    <dbReference type="NCBI Taxonomy" id="210225"/>
    <lineage>
        <taxon>Eukaryota</taxon>
        <taxon>Viridiplantae</taxon>
        <taxon>Streptophyta</taxon>
        <taxon>Embryophyta</taxon>
        <taxon>Tracheophyta</taxon>
        <taxon>Spermatophyta</taxon>
        <taxon>Magnoliopsida</taxon>
        <taxon>Nymphaeales</taxon>
        <taxon>Nymphaeaceae</taxon>
        <taxon>Nymphaea</taxon>
    </lineage>
</organism>
<protein>
    <submittedName>
        <fullName evidence="1">Uncharacterized protein</fullName>
    </submittedName>
</protein>